<evidence type="ECO:0000313" key="1">
    <source>
        <dbReference type="EMBL" id="TWW79476.1"/>
    </source>
</evidence>
<accession>A0A5C6PKR5</accession>
<evidence type="ECO:0000313" key="2">
    <source>
        <dbReference type="Proteomes" id="UP000324091"/>
    </source>
</evidence>
<sequence length="72" mass="8259">MSSESCSSTFGCHHHHNHHHHHHHHHHHLFSCICAAAAQVLHRLCPVLTEWLSHGVMCPCHRRESSHSSDDL</sequence>
<protein>
    <submittedName>
        <fullName evidence="1">Uncharacterized protein</fullName>
    </submittedName>
</protein>
<proteinExistence type="predicted"/>
<comment type="caution">
    <text evidence="1">The sequence shown here is derived from an EMBL/GenBank/DDBJ whole genome shotgun (WGS) entry which is preliminary data.</text>
</comment>
<gene>
    <name evidence="1" type="ORF">D4764_10G0005060</name>
</gene>
<dbReference type="EMBL" id="RHFK02000002">
    <property type="protein sequence ID" value="TWW79476.1"/>
    <property type="molecule type" value="Genomic_DNA"/>
</dbReference>
<name>A0A5C6PKR5_9TELE</name>
<reference evidence="1 2" key="1">
    <citation type="submission" date="2019-04" db="EMBL/GenBank/DDBJ databases">
        <title>Chromosome genome assembly for Takifugu flavidus.</title>
        <authorList>
            <person name="Xiao S."/>
        </authorList>
    </citation>
    <scope>NUCLEOTIDE SEQUENCE [LARGE SCALE GENOMIC DNA]</scope>
    <source>
        <strain evidence="1">HTHZ2018</strain>
        <tissue evidence="1">Muscle</tissue>
    </source>
</reference>
<organism evidence="1 2">
    <name type="scientific">Takifugu flavidus</name>
    <name type="common">sansaifugu</name>
    <dbReference type="NCBI Taxonomy" id="433684"/>
    <lineage>
        <taxon>Eukaryota</taxon>
        <taxon>Metazoa</taxon>
        <taxon>Chordata</taxon>
        <taxon>Craniata</taxon>
        <taxon>Vertebrata</taxon>
        <taxon>Euteleostomi</taxon>
        <taxon>Actinopterygii</taxon>
        <taxon>Neopterygii</taxon>
        <taxon>Teleostei</taxon>
        <taxon>Neoteleostei</taxon>
        <taxon>Acanthomorphata</taxon>
        <taxon>Eupercaria</taxon>
        <taxon>Tetraodontiformes</taxon>
        <taxon>Tetradontoidea</taxon>
        <taxon>Tetraodontidae</taxon>
        <taxon>Takifugu</taxon>
    </lineage>
</organism>
<dbReference type="AlphaFoldDB" id="A0A5C6PKR5"/>
<keyword evidence="2" id="KW-1185">Reference proteome</keyword>
<dbReference type="Proteomes" id="UP000324091">
    <property type="component" value="Chromosome 10"/>
</dbReference>